<proteinExistence type="predicted"/>
<sequence>MPNVAHQGLCVLHEHKSAHCEYGDTNDVMMEIGRSSSAGFDRMRLPVRYHCVNFLRAQDLPRDADPRNASFFCGVCDCGATFQTLVDEVPTIGGSCDDARKLFEALFKGIDASTYDTPLQIP</sequence>
<dbReference type="EMBL" id="JAKELL010000186">
    <property type="protein sequence ID" value="KAH8979078.1"/>
    <property type="molecule type" value="Genomic_DNA"/>
</dbReference>
<name>A0AAD4L3S3_9AGAM</name>
<organism evidence="1 2">
    <name type="scientific">Lactarius akahatsu</name>
    <dbReference type="NCBI Taxonomy" id="416441"/>
    <lineage>
        <taxon>Eukaryota</taxon>
        <taxon>Fungi</taxon>
        <taxon>Dikarya</taxon>
        <taxon>Basidiomycota</taxon>
        <taxon>Agaricomycotina</taxon>
        <taxon>Agaricomycetes</taxon>
        <taxon>Russulales</taxon>
        <taxon>Russulaceae</taxon>
        <taxon>Lactarius</taxon>
    </lineage>
</organism>
<dbReference type="AlphaFoldDB" id="A0AAD4L3S3"/>
<dbReference type="Proteomes" id="UP001201163">
    <property type="component" value="Unassembled WGS sequence"/>
</dbReference>
<protein>
    <submittedName>
        <fullName evidence="1">Uncharacterized protein</fullName>
    </submittedName>
</protein>
<accession>A0AAD4L3S3</accession>
<reference evidence="1" key="1">
    <citation type="submission" date="2022-01" db="EMBL/GenBank/DDBJ databases">
        <title>Comparative genomics reveals a dynamic genome evolution in the ectomycorrhizal milk-cap (Lactarius) mushrooms.</title>
        <authorList>
            <consortium name="DOE Joint Genome Institute"/>
            <person name="Lebreton A."/>
            <person name="Tang N."/>
            <person name="Kuo A."/>
            <person name="LaButti K."/>
            <person name="Drula E."/>
            <person name="Barry K."/>
            <person name="Clum A."/>
            <person name="Lipzen A."/>
            <person name="Mousain D."/>
            <person name="Ng V."/>
            <person name="Wang R."/>
            <person name="Wang X."/>
            <person name="Dai Y."/>
            <person name="Henrissat B."/>
            <person name="Grigoriev I.V."/>
            <person name="Guerin-Laguette A."/>
            <person name="Yu F."/>
            <person name="Martin F.M."/>
        </authorList>
    </citation>
    <scope>NUCLEOTIDE SEQUENCE</scope>
    <source>
        <strain evidence="1">QP</strain>
    </source>
</reference>
<evidence type="ECO:0000313" key="2">
    <source>
        <dbReference type="Proteomes" id="UP001201163"/>
    </source>
</evidence>
<evidence type="ECO:0000313" key="1">
    <source>
        <dbReference type="EMBL" id="KAH8979078.1"/>
    </source>
</evidence>
<comment type="caution">
    <text evidence="1">The sequence shown here is derived from an EMBL/GenBank/DDBJ whole genome shotgun (WGS) entry which is preliminary data.</text>
</comment>
<gene>
    <name evidence="1" type="ORF">EDB92DRAFT_1955541</name>
</gene>
<keyword evidence="2" id="KW-1185">Reference proteome</keyword>